<feature type="chain" id="PRO_5046703117" evidence="2">
    <location>
        <begin position="19"/>
        <end position="389"/>
    </location>
</feature>
<name>A0ABT2BLP7_9BURK</name>
<evidence type="ECO:0000256" key="2">
    <source>
        <dbReference type="SAM" id="SignalP"/>
    </source>
</evidence>
<evidence type="ECO:0000313" key="4">
    <source>
        <dbReference type="Proteomes" id="UP001205861"/>
    </source>
</evidence>
<dbReference type="InterPro" id="IPR019734">
    <property type="entry name" value="TPR_rpt"/>
</dbReference>
<dbReference type="Proteomes" id="UP001205861">
    <property type="component" value="Unassembled WGS sequence"/>
</dbReference>
<organism evidence="3 4">
    <name type="scientific">Massilia solisilvae</name>
    <dbReference type="NCBI Taxonomy" id="1811225"/>
    <lineage>
        <taxon>Bacteria</taxon>
        <taxon>Pseudomonadati</taxon>
        <taxon>Pseudomonadota</taxon>
        <taxon>Betaproteobacteria</taxon>
        <taxon>Burkholderiales</taxon>
        <taxon>Oxalobacteraceae</taxon>
        <taxon>Telluria group</taxon>
        <taxon>Massilia</taxon>
    </lineage>
</organism>
<keyword evidence="2" id="KW-0732">Signal</keyword>
<comment type="caution">
    <text evidence="3">The sequence shown here is derived from an EMBL/GenBank/DDBJ whole genome shotgun (WGS) entry which is preliminary data.</text>
</comment>
<keyword evidence="4" id="KW-1185">Reference proteome</keyword>
<dbReference type="SUPFAM" id="SSF48452">
    <property type="entry name" value="TPR-like"/>
    <property type="match status" value="1"/>
</dbReference>
<sequence>MKIAAVLLSALLAGCASAPPPALPPGPSLFDDGAFGASSEPVDTSTLFALSPEMRAYLHSPGFSTRVREKGAVAGLLDALYDKGELKLEYESSTTRTAAQTFAAKSGNCLSLVIMTAAFAYQLGMKVQFQSVDVDETWSRTSGLYLVSSHVNLSLSTRNKEGLRIGDLDHPVTVDFLPPPEAARFRTRALEEDDIVTLYMNNRAAEALVQNRIDDAYWWARTAVARSNAPVMAFNTLGVVYQKRGDGEHAERVFRAALERDPDNLVVMQNLVPVLAANGKPAESAALAARLARLDPDPPFRFFDEGMKAFNRGDYAAAKRLFEREVERAPYNDEFHFWLALACLRLGEPARAREQLSIAIDTTTRRETRALYSAKLAHLRSLVPQAPAR</sequence>
<dbReference type="EMBL" id="JANUGV010000003">
    <property type="protein sequence ID" value="MCS0609422.1"/>
    <property type="molecule type" value="Genomic_DNA"/>
</dbReference>
<dbReference type="InterPro" id="IPR011990">
    <property type="entry name" value="TPR-like_helical_dom_sf"/>
</dbReference>
<feature type="signal peptide" evidence="2">
    <location>
        <begin position="1"/>
        <end position="18"/>
    </location>
</feature>
<keyword evidence="1" id="KW-0802">TPR repeat</keyword>
<gene>
    <name evidence="3" type="ORF">NX773_14725</name>
</gene>
<dbReference type="SMART" id="SM00028">
    <property type="entry name" value="TPR"/>
    <property type="match status" value="2"/>
</dbReference>
<dbReference type="PROSITE" id="PS50293">
    <property type="entry name" value="TPR_REGION"/>
    <property type="match status" value="1"/>
</dbReference>
<accession>A0ABT2BLP7</accession>
<dbReference type="PROSITE" id="PS51257">
    <property type="entry name" value="PROKAR_LIPOPROTEIN"/>
    <property type="match status" value="1"/>
</dbReference>
<dbReference type="PROSITE" id="PS50005">
    <property type="entry name" value="TPR"/>
    <property type="match status" value="1"/>
</dbReference>
<evidence type="ECO:0000256" key="1">
    <source>
        <dbReference type="PROSITE-ProRule" id="PRU00339"/>
    </source>
</evidence>
<reference evidence="3 4" key="1">
    <citation type="submission" date="2022-08" db="EMBL/GenBank/DDBJ databases">
        <title>Reclassification of Massilia species as members of the genera Telluria, Duganella, Pseudoduganella, Mokoshia gen. nov. and Zemynaea gen. nov. using orthogonal and non-orthogonal genome-based approaches.</title>
        <authorList>
            <person name="Bowman J.P."/>
        </authorList>
    </citation>
    <scope>NUCLEOTIDE SEQUENCE [LARGE SCALE GENOMIC DNA]</scope>
    <source>
        <strain evidence="3 4">JCM 31607</strain>
    </source>
</reference>
<feature type="repeat" description="TPR" evidence="1">
    <location>
        <begin position="231"/>
        <end position="264"/>
    </location>
</feature>
<evidence type="ECO:0000313" key="3">
    <source>
        <dbReference type="EMBL" id="MCS0609422.1"/>
    </source>
</evidence>
<dbReference type="RefSeq" id="WP_258857065.1">
    <property type="nucleotide sequence ID" value="NZ_JANUGV010000003.1"/>
</dbReference>
<proteinExistence type="predicted"/>
<protein>
    <submittedName>
        <fullName evidence="3">Tetratricopeptide repeat protein</fullName>
    </submittedName>
</protein>
<dbReference type="Pfam" id="PF13432">
    <property type="entry name" value="TPR_16"/>
    <property type="match status" value="2"/>
</dbReference>
<dbReference type="Gene3D" id="1.25.40.10">
    <property type="entry name" value="Tetratricopeptide repeat domain"/>
    <property type="match status" value="1"/>
</dbReference>